<evidence type="ECO:0000256" key="7">
    <source>
        <dbReference type="ARBA" id="ARBA00023288"/>
    </source>
</evidence>
<evidence type="ECO:0000256" key="1">
    <source>
        <dbReference type="ARBA" id="ARBA00004442"/>
    </source>
</evidence>
<protein>
    <submittedName>
        <fullName evidence="9">Fimbrillin-A associated anchor proteins Mfa1 and Mfa2</fullName>
    </submittedName>
</protein>
<evidence type="ECO:0000256" key="2">
    <source>
        <dbReference type="ARBA" id="ARBA00007248"/>
    </source>
</evidence>
<dbReference type="GO" id="GO:0009279">
    <property type="term" value="C:cell outer membrane"/>
    <property type="evidence" value="ECO:0007669"/>
    <property type="project" value="UniProtKB-SubCell"/>
</dbReference>
<keyword evidence="7" id="KW-0449">Lipoprotein</keyword>
<sequence>MILMNYNFFGKFLKSLFAFFLIASLFASCSREQGKESVPEEPAVFMTFQIGEGGMRVQHDLPGDPSVNQDNVDFEDHVERLAALVFDAAGNRIAEYFGHETQFRLKLKPGKLNFFFLANYSSDLEAELKSKTKQSELQAFMQTLRPYTIYKSGADVRFPMARIYLNQDIPKGGTMMDPIPFIPKLSPTEQLSPVSLFGSDHPTKNKTINLVRACAKVSMTLKGEGVKDVKTVKYHNAATQFSFMQLLDNHSVPANKTLDVDLSGSGTAAKSGKVYIPELLFNSGNKPSWDGTNDQPKNGANYIEITTKSGRTYKIPIINNGDGKPDYMKFAKSKDADHRIIRNQHYKYDITLAADTKEIIVEVKVMPWTLVQSQMDYTPPVFDEISIKYKDGGGEMNSKKTIVSLFGQTTAILRIKFKEPKGGLWNASITNGLDFELIAPSQGDSEVKAGEKGATGGIIDANTVYVAYLRPRKPFTGMPRFTEILITVNGKEIQVCPGFANQDPGPGKRMQFKQIE</sequence>
<dbReference type="EMBL" id="UGTF01000002">
    <property type="protein sequence ID" value="SUB89913.1"/>
    <property type="molecule type" value="Genomic_DNA"/>
</dbReference>
<evidence type="ECO:0000256" key="3">
    <source>
        <dbReference type="ARBA" id="ARBA00022729"/>
    </source>
</evidence>
<proteinExistence type="inferred from homology"/>
<evidence type="ECO:0000256" key="8">
    <source>
        <dbReference type="SAM" id="SignalP"/>
    </source>
</evidence>
<dbReference type="RefSeq" id="WP_081774439.1">
    <property type="nucleotide sequence ID" value="NZ_UGTF01000002.1"/>
</dbReference>
<dbReference type="InterPro" id="IPR014941">
    <property type="entry name" value="FimB/Mfa2/Mfa3"/>
</dbReference>
<feature type="signal peptide" evidence="8">
    <location>
        <begin position="1"/>
        <end position="27"/>
    </location>
</feature>
<keyword evidence="5" id="KW-0564">Palmitate</keyword>
<evidence type="ECO:0000313" key="9">
    <source>
        <dbReference type="EMBL" id="SUB89913.1"/>
    </source>
</evidence>
<dbReference type="Proteomes" id="UP000254156">
    <property type="component" value="Unassembled WGS sequence"/>
</dbReference>
<keyword evidence="4" id="KW-0472">Membrane</keyword>
<gene>
    <name evidence="9" type="ORF">NCTC11632_02044</name>
</gene>
<feature type="chain" id="PRO_5016829188" evidence="8">
    <location>
        <begin position="28"/>
        <end position="516"/>
    </location>
</feature>
<reference evidence="9 10" key="1">
    <citation type="submission" date="2018-06" db="EMBL/GenBank/DDBJ databases">
        <authorList>
            <consortium name="Pathogen Informatics"/>
            <person name="Doyle S."/>
        </authorList>
    </citation>
    <scope>NUCLEOTIDE SEQUENCE [LARGE SCALE GENOMIC DNA]</scope>
    <source>
        <strain evidence="9 10">NCTC11632</strain>
    </source>
</reference>
<keyword evidence="6" id="KW-0998">Cell outer membrane</keyword>
<name>A0A379EB54_9PORP</name>
<organism evidence="9 10">
    <name type="scientific">Porphyromonas macacae</name>
    <dbReference type="NCBI Taxonomy" id="28115"/>
    <lineage>
        <taxon>Bacteria</taxon>
        <taxon>Pseudomonadati</taxon>
        <taxon>Bacteroidota</taxon>
        <taxon>Bacteroidia</taxon>
        <taxon>Bacteroidales</taxon>
        <taxon>Porphyromonadaceae</taxon>
        <taxon>Porphyromonas</taxon>
    </lineage>
</organism>
<evidence type="ECO:0000256" key="4">
    <source>
        <dbReference type="ARBA" id="ARBA00023136"/>
    </source>
</evidence>
<dbReference type="Pfam" id="PF08842">
    <property type="entry name" value="Mfa2"/>
    <property type="match status" value="1"/>
</dbReference>
<accession>A0A379EB54</accession>
<evidence type="ECO:0000313" key="10">
    <source>
        <dbReference type="Proteomes" id="UP000254156"/>
    </source>
</evidence>
<keyword evidence="3 8" id="KW-0732">Signal</keyword>
<dbReference type="AlphaFoldDB" id="A0A379EB54"/>
<evidence type="ECO:0000256" key="5">
    <source>
        <dbReference type="ARBA" id="ARBA00023139"/>
    </source>
</evidence>
<comment type="similarity">
    <text evidence="2">Belongs to the bacteroidetes fimbrillin superfamily. FimB/Mfa2 family.</text>
</comment>
<evidence type="ECO:0000256" key="6">
    <source>
        <dbReference type="ARBA" id="ARBA00023237"/>
    </source>
</evidence>
<comment type="subcellular location">
    <subcellularLocation>
        <location evidence="1">Cell outer membrane</location>
    </subcellularLocation>
</comment>